<sequence length="243" mass="28929">MNRISIVLAAVVAFSFVFTGFFSRGLRSPLLSAIWKIQHRHMEKEHKNSLEQDLKDIFDIFPWDDIRFIVGKYIKFDKQIDNTITFFKDHRKFIWNALKKIPHFQLFIFILNELELKVDHLVEKFEQFASSLPECNNTEEKIKSGGLSEMIHQILIIIPREKLHILLCEKVKNSYNFRTLLLLLNSQQFLQLCKSIKMNAELQRHFYWANENGIEIIFASELLIRLYIYLIQNIYIDNYVNGN</sequence>
<name>A0AAJ6YKD8_9HYME</name>
<gene>
    <name evidence="2" type="primary">LOC105363637</name>
</gene>
<reference evidence="2" key="1">
    <citation type="submission" date="2025-08" db="UniProtKB">
        <authorList>
            <consortium name="RefSeq"/>
        </authorList>
    </citation>
    <scope>IDENTIFICATION</scope>
</reference>
<accession>A0AAJ6YKD8</accession>
<dbReference type="Proteomes" id="UP000695007">
    <property type="component" value="Unplaced"/>
</dbReference>
<dbReference type="AlphaFoldDB" id="A0AAJ6YKD8"/>
<dbReference type="RefSeq" id="XP_011499685.1">
    <property type="nucleotide sequence ID" value="XM_011501383.1"/>
</dbReference>
<organism evidence="1 2">
    <name type="scientific">Ceratosolen solmsi marchali</name>
    <dbReference type="NCBI Taxonomy" id="326594"/>
    <lineage>
        <taxon>Eukaryota</taxon>
        <taxon>Metazoa</taxon>
        <taxon>Ecdysozoa</taxon>
        <taxon>Arthropoda</taxon>
        <taxon>Hexapoda</taxon>
        <taxon>Insecta</taxon>
        <taxon>Pterygota</taxon>
        <taxon>Neoptera</taxon>
        <taxon>Endopterygota</taxon>
        <taxon>Hymenoptera</taxon>
        <taxon>Apocrita</taxon>
        <taxon>Proctotrupomorpha</taxon>
        <taxon>Chalcidoidea</taxon>
        <taxon>Agaonidae</taxon>
        <taxon>Agaoninae</taxon>
        <taxon>Ceratosolen</taxon>
    </lineage>
</organism>
<dbReference type="InterPro" id="IPR010629">
    <property type="entry name" value="Ins_allergen"/>
</dbReference>
<protein>
    <submittedName>
        <fullName evidence="2">Uncharacterized protein LOC105363637</fullName>
    </submittedName>
</protein>
<evidence type="ECO:0000313" key="2">
    <source>
        <dbReference type="RefSeq" id="XP_011499685.1"/>
    </source>
</evidence>
<dbReference type="PANTHER" id="PTHR21163">
    <property type="entry name" value="PROTEIN G12"/>
    <property type="match status" value="1"/>
</dbReference>
<dbReference type="PANTHER" id="PTHR21163:SF1">
    <property type="entry name" value="PROTEIN G12"/>
    <property type="match status" value="1"/>
</dbReference>
<proteinExistence type="predicted"/>
<dbReference type="Pfam" id="PF06757">
    <property type="entry name" value="Ins_allergen_rp"/>
    <property type="match status" value="1"/>
</dbReference>
<dbReference type="KEGG" id="csol:105363637"/>
<evidence type="ECO:0000313" key="1">
    <source>
        <dbReference type="Proteomes" id="UP000695007"/>
    </source>
</evidence>
<keyword evidence="1" id="KW-1185">Reference proteome</keyword>
<dbReference type="GeneID" id="105363637"/>